<evidence type="ECO:0000256" key="6">
    <source>
        <dbReference type="ARBA" id="ARBA00022777"/>
    </source>
</evidence>
<name>A0ABP8WBP7_9PSEU</name>
<dbReference type="InterPro" id="IPR011712">
    <property type="entry name" value="Sig_transdc_His_kin_sub3_dim/P"/>
</dbReference>
<dbReference type="PANTHER" id="PTHR24421:SF10">
    <property type="entry name" value="NITRATE_NITRITE SENSOR PROTEIN NARQ"/>
    <property type="match status" value="1"/>
</dbReference>
<evidence type="ECO:0000256" key="5">
    <source>
        <dbReference type="ARBA" id="ARBA00022741"/>
    </source>
</evidence>
<evidence type="ECO:0000256" key="7">
    <source>
        <dbReference type="ARBA" id="ARBA00022840"/>
    </source>
</evidence>
<dbReference type="Pfam" id="PF02518">
    <property type="entry name" value="HATPase_c"/>
    <property type="match status" value="1"/>
</dbReference>
<evidence type="ECO:0000256" key="4">
    <source>
        <dbReference type="ARBA" id="ARBA00022679"/>
    </source>
</evidence>
<dbReference type="InterPro" id="IPR003594">
    <property type="entry name" value="HATPase_dom"/>
</dbReference>
<feature type="transmembrane region" description="Helical" evidence="10">
    <location>
        <begin position="124"/>
        <end position="142"/>
    </location>
</feature>
<dbReference type="InterPro" id="IPR005467">
    <property type="entry name" value="His_kinase_dom"/>
</dbReference>
<evidence type="ECO:0000259" key="11">
    <source>
        <dbReference type="PROSITE" id="PS50109"/>
    </source>
</evidence>
<dbReference type="EMBL" id="BAABIC010000005">
    <property type="protein sequence ID" value="GAA4684125.1"/>
    <property type="molecule type" value="Genomic_DNA"/>
</dbReference>
<protein>
    <recommendedName>
        <fullName evidence="2">histidine kinase</fullName>
        <ecNumber evidence="2">2.7.13.3</ecNumber>
    </recommendedName>
</protein>
<gene>
    <name evidence="12" type="ORF">GCM10023215_18520</name>
</gene>
<feature type="transmembrane region" description="Helical" evidence="10">
    <location>
        <begin position="58"/>
        <end position="81"/>
    </location>
</feature>
<keyword evidence="6" id="KW-0418">Kinase</keyword>
<keyword evidence="4" id="KW-0808">Transferase</keyword>
<dbReference type="PANTHER" id="PTHR24421">
    <property type="entry name" value="NITRATE/NITRITE SENSOR PROTEIN NARX-RELATED"/>
    <property type="match status" value="1"/>
</dbReference>
<dbReference type="SMART" id="SM00387">
    <property type="entry name" value="HATPase_c"/>
    <property type="match status" value="1"/>
</dbReference>
<dbReference type="PROSITE" id="PS50109">
    <property type="entry name" value="HIS_KIN"/>
    <property type="match status" value="1"/>
</dbReference>
<comment type="catalytic activity">
    <reaction evidence="1">
        <text>ATP + protein L-histidine = ADP + protein N-phospho-L-histidine.</text>
        <dbReference type="EC" id="2.7.13.3"/>
    </reaction>
</comment>
<evidence type="ECO:0000256" key="8">
    <source>
        <dbReference type="ARBA" id="ARBA00023012"/>
    </source>
</evidence>
<keyword evidence="8" id="KW-0902">Two-component regulatory system</keyword>
<keyword evidence="10" id="KW-0812">Transmembrane</keyword>
<dbReference type="InterPro" id="IPR050482">
    <property type="entry name" value="Sensor_HK_TwoCompSys"/>
</dbReference>
<dbReference type="CDD" id="cd16917">
    <property type="entry name" value="HATPase_UhpB-NarQ-NarX-like"/>
    <property type="match status" value="1"/>
</dbReference>
<evidence type="ECO:0000313" key="13">
    <source>
        <dbReference type="Proteomes" id="UP001500325"/>
    </source>
</evidence>
<keyword evidence="13" id="KW-1185">Reference proteome</keyword>
<feature type="region of interest" description="Disordered" evidence="9">
    <location>
        <begin position="547"/>
        <end position="570"/>
    </location>
</feature>
<comment type="caution">
    <text evidence="12">The sequence shown here is derived from an EMBL/GenBank/DDBJ whole genome shotgun (WGS) entry which is preliminary data.</text>
</comment>
<evidence type="ECO:0000256" key="3">
    <source>
        <dbReference type="ARBA" id="ARBA00022553"/>
    </source>
</evidence>
<dbReference type="Gene3D" id="3.30.565.10">
    <property type="entry name" value="Histidine kinase-like ATPase, C-terminal domain"/>
    <property type="match status" value="1"/>
</dbReference>
<dbReference type="Pfam" id="PF07730">
    <property type="entry name" value="HisKA_3"/>
    <property type="match status" value="1"/>
</dbReference>
<dbReference type="SUPFAM" id="SSF55781">
    <property type="entry name" value="GAF domain-like"/>
    <property type="match status" value="1"/>
</dbReference>
<feature type="transmembrane region" description="Helical" evidence="10">
    <location>
        <begin position="88"/>
        <end position="112"/>
    </location>
</feature>
<proteinExistence type="predicted"/>
<reference evidence="13" key="1">
    <citation type="journal article" date="2019" name="Int. J. Syst. Evol. Microbiol.">
        <title>The Global Catalogue of Microorganisms (GCM) 10K type strain sequencing project: providing services to taxonomists for standard genome sequencing and annotation.</title>
        <authorList>
            <consortium name="The Broad Institute Genomics Platform"/>
            <consortium name="The Broad Institute Genome Sequencing Center for Infectious Disease"/>
            <person name="Wu L."/>
            <person name="Ma J."/>
        </authorList>
    </citation>
    <scope>NUCLEOTIDE SEQUENCE [LARGE SCALE GENOMIC DNA]</scope>
    <source>
        <strain evidence="13">JCM 18055</strain>
    </source>
</reference>
<dbReference type="InterPro" id="IPR036890">
    <property type="entry name" value="HATPase_C_sf"/>
</dbReference>
<keyword evidence="10" id="KW-1133">Transmembrane helix</keyword>
<dbReference type="SUPFAM" id="SSF55874">
    <property type="entry name" value="ATPase domain of HSP90 chaperone/DNA topoisomerase II/histidine kinase"/>
    <property type="match status" value="1"/>
</dbReference>
<accession>A0ABP8WBP7</accession>
<evidence type="ECO:0000313" key="12">
    <source>
        <dbReference type="EMBL" id="GAA4684125.1"/>
    </source>
</evidence>
<keyword evidence="5" id="KW-0547">Nucleotide-binding</keyword>
<dbReference type="EC" id="2.7.13.3" evidence="2"/>
<dbReference type="Gene3D" id="1.20.5.1930">
    <property type="match status" value="1"/>
</dbReference>
<keyword evidence="10" id="KW-0472">Membrane</keyword>
<sequence>MSDRTPLPAGAGFRTYRRVGVGTGRRARSSLLLSGLIGAAGVIAPGVVVGLLGGGPAWWVTALIAAVVLAIGIGLMVSAAARRASTSVLVGASEFGGLSVAVCAGLLVVLLVLGRTPLGAERALVNPTLVGMLVVAVVAGPLGRRAARTTRAALQGVRRSPDELLADFAERAGRGTPVDDLLRQLAETMRQDWRLSRVQIWAERGDAPRSLGRSLVVPQPVEPGPEPLPLDADELATLQRAGVAGPGWLELWLPHLVEEDGPARRGQLRLAPAVHGGEVLALVVIERDADADTFGEADERALAEVVRRLAIVLRNRALDEALQATLADLRRTNADLQASRTRLVAAADAERRRIERDLHDGAQQHLVALAVGLRLVRDTLTSPDDPNAELLDELDRGVRDSIQALRDLAHGIYPPLLRDAGLGDALRAAAKRSPLTVEVHADGVGRMPEQAEAAVYFCCLEALQNAGKHAPGAHVTITLEVEAGADGDELTVVVADDGPGFDPARVAGGGGLQNMADRLGAIGGTVELVSAPGEGTTLTGRIPVPAGGADGARAWPPAPPVASRPTVVAG</sequence>
<feature type="transmembrane region" description="Helical" evidence="10">
    <location>
        <begin position="31"/>
        <end position="52"/>
    </location>
</feature>
<evidence type="ECO:0000256" key="9">
    <source>
        <dbReference type="SAM" id="MobiDB-lite"/>
    </source>
</evidence>
<dbReference type="Proteomes" id="UP001500325">
    <property type="component" value="Unassembled WGS sequence"/>
</dbReference>
<organism evidence="12 13">
    <name type="scientific">Pseudonocardia yuanmonensis</name>
    <dbReference type="NCBI Taxonomy" id="1095914"/>
    <lineage>
        <taxon>Bacteria</taxon>
        <taxon>Bacillati</taxon>
        <taxon>Actinomycetota</taxon>
        <taxon>Actinomycetes</taxon>
        <taxon>Pseudonocardiales</taxon>
        <taxon>Pseudonocardiaceae</taxon>
        <taxon>Pseudonocardia</taxon>
    </lineage>
</organism>
<evidence type="ECO:0000256" key="2">
    <source>
        <dbReference type="ARBA" id="ARBA00012438"/>
    </source>
</evidence>
<evidence type="ECO:0000256" key="1">
    <source>
        <dbReference type="ARBA" id="ARBA00000085"/>
    </source>
</evidence>
<feature type="domain" description="Histidine kinase" evidence="11">
    <location>
        <begin position="461"/>
        <end position="546"/>
    </location>
</feature>
<keyword evidence="7" id="KW-0067">ATP-binding</keyword>
<evidence type="ECO:0000256" key="10">
    <source>
        <dbReference type="SAM" id="Phobius"/>
    </source>
</evidence>
<dbReference type="RefSeq" id="WP_345379774.1">
    <property type="nucleotide sequence ID" value="NZ_BAABIC010000005.1"/>
</dbReference>
<keyword evidence="3" id="KW-0597">Phosphoprotein</keyword>